<comment type="caution">
    <text evidence="2">The sequence shown here is derived from an EMBL/GenBank/DDBJ whole genome shotgun (WGS) entry which is preliminary data.</text>
</comment>
<gene>
    <name evidence="2" type="ORF">Ahy_B03g064065</name>
</gene>
<dbReference type="EMBL" id="SDMP01000013">
    <property type="protein sequence ID" value="RYR19309.1"/>
    <property type="molecule type" value="Genomic_DNA"/>
</dbReference>
<dbReference type="SUPFAM" id="SSF55874">
    <property type="entry name" value="ATPase domain of HSP90 chaperone/DNA topoisomerase II/histidine kinase"/>
    <property type="match status" value="1"/>
</dbReference>
<dbReference type="InterPro" id="IPR003594">
    <property type="entry name" value="HATPase_dom"/>
</dbReference>
<sequence>MKTLALYVNHTPSPKISPGLKIIQDGHEFIHFKMSHSSQGLPSNTLQDMFEEGNQWTTQEGLGLYMSRKMLSRMNGHVHYAREQNKCYFLIDLELRTRKESQRNLQAETSMLS</sequence>
<feature type="domain" description="Histidine kinase/HSP90-like ATPase" evidence="1">
    <location>
        <begin position="20"/>
        <end position="94"/>
    </location>
</feature>
<keyword evidence="3" id="KW-1185">Reference proteome</keyword>
<dbReference type="STRING" id="3818.A0A444ZYR4"/>
<evidence type="ECO:0000313" key="3">
    <source>
        <dbReference type="Proteomes" id="UP000289738"/>
    </source>
</evidence>
<name>A0A444ZYR4_ARAHY</name>
<evidence type="ECO:0000313" key="2">
    <source>
        <dbReference type="EMBL" id="RYR19309.1"/>
    </source>
</evidence>
<dbReference type="AlphaFoldDB" id="A0A444ZYR4"/>
<accession>A0A444ZYR4</accession>
<proteinExistence type="predicted"/>
<dbReference type="Gene3D" id="3.30.565.10">
    <property type="entry name" value="Histidine kinase-like ATPase, C-terminal domain"/>
    <property type="match status" value="1"/>
</dbReference>
<dbReference type="Pfam" id="PF02518">
    <property type="entry name" value="HATPase_c"/>
    <property type="match status" value="1"/>
</dbReference>
<protein>
    <recommendedName>
        <fullName evidence="1">Histidine kinase/HSP90-like ATPase domain-containing protein</fullName>
    </recommendedName>
</protein>
<organism evidence="2 3">
    <name type="scientific">Arachis hypogaea</name>
    <name type="common">Peanut</name>
    <dbReference type="NCBI Taxonomy" id="3818"/>
    <lineage>
        <taxon>Eukaryota</taxon>
        <taxon>Viridiplantae</taxon>
        <taxon>Streptophyta</taxon>
        <taxon>Embryophyta</taxon>
        <taxon>Tracheophyta</taxon>
        <taxon>Spermatophyta</taxon>
        <taxon>Magnoliopsida</taxon>
        <taxon>eudicotyledons</taxon>
        <taxon>Gunneridae</taxon>
        <taxon>Pentapetalae</taxon>
        <taxon>rosids</taxon>
        <taxon>fabids</taxon>
        <taxon>Fabales</taxon>
        <taxon>Fabaceae</taxon>
        <taxon>Papilionoideae</taxon>
        <taxon>50 kb inversion clade</taxon>
        <taxon>dalbergioids sensu lato</taxon>
        <taxon>Dalbergieae</taxon>
        <taxon>Pterocarpus clade</taxon>
        <taxon>Arachis</taxon>
    </lineage>
</organism>
<dbReference type="Proteomes" id="UP000289738">
    <property type="component" value="Chromosome B03"/>
</dbReference>
<reference evidence="2 3" key="1">
    <citation type="submission" date="2019-01" db="EMBL/GenBank/DDBJ databases">
        <title>Sequencing of cultivated peanut Arachis hypogaea provides insights into genome evolution and oil improvement.</title>
        <authorList>
            <person name="Chen X."/>
        </authorList>
    </citation>
    <scope>NUCLEOTIDE SEQUENCE [LARGE SCALE GENOMIC DNA]</scope>
    <source>
        <strain evidence="3">cv. Fuhuasheng</strain>
        <tissue evidence="2">Leaves</tissue>
    </source>
</reference>
<evidence type="ECO:0000259" key="1">
    <source>
        <dbReference type="Pfam" id="PF02518"/>
    </source>
</evidence>
<dbReference type="InterPro" id="IPR036890">
    <property type="entry name" value="HATPase_C_sf"/>
</dbReference>